<feature type="region of interest" description="Disordered" evidence="2">
    <location>
        <begin position="1"/>
        <end position="75"/>
    </location>
</feature>
<feature type="compositionally biased region" description="Basic and acidic residues" evidence="2">
    <location>
        <begin position="96"/>
        <end position="105"/>
    </location>
</feature>
<sequence>YSCVKMADSSLDDFFAKKDKGKKKTKTKSGSQGDEDGPGKPSSKKDKKKKDKEKQNMSGGIISAHSHQQEDEEWKDFEEVKKIDYTGLRIQTLQFSKEEQDRDGADGNDNGDDEDDGRDRRDGTSGPWNKSTGSTPTVPALASHTELVKQESTPKAPTKYIPPAQRQGALSATSTTSLQSSRKKREAPNVHSE</sequence>
<dbReference type="AlphaFoldDB" id="A0A0B6Z5H1"/>
<feature type="non-terminal residue" evidence="3">
    <location>
        <position position="193"/>
    </location>
</feature>
<organism evidence="3">
    <name type="scientific">Arion vulgaris</name>
    <dbReference type="NCBI Taxonomy" id="1028688"/>
    <lineage>
        <taxon>Eukaryota</taxon>
        <taxon>Metazoa</taxon>
        <taxon>Spiralia</taxon>
        <taxon>Lophotrochozoa</taxon>
        <taxon>Mollusca</taxon>
        <taxon>Gastropoda</taxon>
        <taxon>Heterobranchia</taxon>
        <taxon>Euthyneura</taxon>
        <taxon>Panpulmonata</taxon>
        <taxon>Eupulmonata</taxon>
        <taxon>Stylommatophora</taxon>
        <taxon>Helicina</taxon>
        <taxon>Arionoidea</taxon>
        <taxon>Arionidae</taxon>
        <taxon>Arion</taxon>
    </lineage>
</organism>
<comment type="similarity">
    <text evidence="1">Belongs to the CDV3 family.</text>
</comment>
<evidence type="ECO:0000313" key="3">
    <source>
        <dbReference type="EMBL" id="CEK63622.1"/>
    </source>
</evidence>
<feature type="region of interest" description="Disordered" evidence="2">
    <location>
        <begin position="88"/>
        <end position="193"/>
    </location>
</feature>
<dbReference type="EMBL" id="HACG01016757">
    <property type="protein sequence ID" value="CEK63622.1"/>
    <property type="molecule type" value="Transcribed_RNA"/>
</dbReference>
<dbReference type="Pfam" id="PF15359">
    <property type="entry name" value="CDV3"/>
    <property type="match status" value="1"/>
</dbReference>
<feature type="compositionally biased region" description="Low complexity" evidence="2">
    <location>
        <begin position="169"/>
        <end position="180"/>
    </location>
</feature>
<evidence type="ECO:0000256" key="2">
    <source>
        <dbReference type="SAM" id="MobiDB-lite"/>
    </source>
</evidence>
<dbReference type="PANTHER" id="PTHR16284:SF13">
    <property type="entry name" value="PROTEIN CDV3 HOMOLOG"/>
    <property type="match status" value="1"/>
</dbReference>
<feature type="non-terminal residue" evidence="3">
    <location>
        <position position="1"/>
    </location>
</feature>
<dbReference type="InterPro" id="IPR026806">
    <property type="entry name" value="CDV3"/>
</dbReference>
<evidence type="ECO:0000256" key="1">
    <source>
        <dbReference type="ARBA" id="ARBA00006062"/>
    </source>
</evidence>
<protein>
    <recommendedName>
        <fullName evidence="4">Protein CDV3 homolog</fullName>
    </recommendedName>
</protein>
<dbReference type="PANTHER" id="PTHR16284">
    <property type="entry name" value="PROTEIN CDV3 HOMOLOG"/>
    <property type="match status" value="1"/>
</dbReference>
<dbReference type="GO" id="GO:0005737">
    <property type="term" value="C:cytoplasm"/>
    <property type="evidence" value="ECO:0007669"/>
    <property type="project" value="TreeGrafter"/>
</dbReference>
<proteinExistence type="inferred from homology"/>
<feature type="compositionally biased region" description="Polar residues" evidence="2">
    <location>
        <begin position="126"/>
        <end position="137"/>
    </location>
</feature>
<reference evidence="3" key="1">
    <citation type="submission" date="2014-12" db="EMBL/GenBank/DDBJ databases">
        <title>Insight into the proteome of Arion vulgaris.</title>
        <authorList>
            <person name="Aradska J."/>
            <person name="Bulat T."/>
            <person name="Smidak R."/>
            <person name="Sarate P."/>
            <person name="Gangsoo J."/>
            <person name="Sialana F."/>
            <person name="Bilban M."/>
            <person name="Lubec G."/>
        </authorList>
    </citation>
    <scope>NUCLEOTIDE SEQUENCE</scope>
    <source>
        <tissue evidence="3">Skin</tissue>
    </source>
</reference>
<gene>
    <name evidence="3" type="primary">ORF48902</name>
</gene>
<accession>A0A0B6Z5H1</accession>
<evidence type="ECO:0008006" key="4">
    <source>
        <dbReference type="Google" id="ProtNLM"/>
    </source>
</evidence>
<name>A0A0B6Z5H1_9EUPU</name>